<dbReference type="GO" id="GO:0030973">
    <property type="term" value="F:molybdate ion binding"/>
    <property type="evidence" value="ECO:0007669"/>
    <property type="project" value="TreeGrafter"/>
</dbReference>
<dbReference type="InterPro" id="IPR005950">
    <property type="entry name" value="ModA"/>
</dbReference>
<dbReference type="Proteomes" id="UP000807785">
    <property type="component" value="Unassembled WGS sequence"/>
</dbReference>
<dbReference type="InterPro" id="IPR050682">
    <property type="entry name" value="ModA/WtpA"/>
</dbReference>
<dbReference type="GO" id="GO:0015689">
    <property type="term" value="P:molybdate ion transport"/>
    <property type="evidence" value="ECO:0007669"/>
    <property type="project" value="InterPro"/>
</dbReference>
<dbReference type="SUPFAM" id="SSF53850">
    <property type="entry name" value="Periplasmic binding protein-like II"/>
    <property type="match status" value="1"/>
</dbReference>
<keyword evidence="4" id="KW-0500">Molybdenum</keyword>
<proteinExistence type="inferred from homology"/>
<dbReference type="AlphaFoldDB" id="A0A9D7HJ92"/>
<evidence type="ECO:0000256" key="2">
    <source>
        <dbReference type="ARBA" id="ARBA00022723"/>
    </source>
</evidence>
<dbReference type="PANTHER" id="PTHR30632">
    <property type="entry name" value="MOLYBDATE-BINDING PERIPLASMIC PROTEIN"/>
    <property type="match status" value="1"/>
</dbReference>
<evidence type="ECO:0000313" key="6">
    <source>
        <dbReference type="Proteomes" id="UP000807785"/>
    </source>
</evidence>
<evidence type="ECO:0000256" key="3">
    <source>
        <dbReference type="ARBA" id="ARBA00022729"/>
    </source>
</evidence>
<comment type="caution">
    <text evidence="5">The sequence shown here is derived from an EMBL/GenBank/DDBJ whole genome shotgun (WGS) entry which is preliminary data.</text>
</comment>
<evidence type="ECO:0000256" key="4">
    <source>
        <dbReference type="PIRSR" id="PIRSR004846-1"/>
    </source>
</evidence>
<dbReference type="Pfam" id="PF13531">
    <property type="entry name" value="SBP_bac_11"/>
    <property type="match status" value="1"/>
</dbReference>
<accession>A0A9D7HJ92</accession>
<keyword evidence="2 4" id="KW-0479">Metal-binding</keyword>
<dbReference type="PANTHER" id="PTHR30632:SF14">
    <property type="entry name" value="TUNGSTATE_MOLYBDATE_CHROMATE-BINDING PROTEIN MODA"/>
    <property type="match status" value="1"/>
</dbReference>
<gene>
    <name evidence="5" type="primary">modA</name>
    <name evidence="5" type="ORF">IPH26_01600</name>
</gene>
<evidence type="ECO:0000256" key="1">
    <source>
        <dbReference type="ARBA" id="ARBA00009175"/>
    </source>
</evidence>
<sequence>MCWMPAGAASAQVKVAAAADLKFALPGLAAAFERAGGGQVQISFGSSGNFRRQIGEGAPFEVFFSADEAYADALIAAGRAQAPGVLYGIGRIVLFVPKGSPVRADAALQDVIAAAGDGRLTRFAIANPEHAPYGRAAREALHNTGALASLTDKLVLGENAGQAARFAASGAAQAGILPLALMQAPELASQGSHVLLPDTLHAPLRQKAVLIEGASEAARRFLEFVRSPAGAEILARYGFAAPR</sequence>
<dbReference type="Gene3D" id="3.40.190.10">
    <property type="entry name" value="Periplasmic binding protein-like II"/>
    <property type="match status" value="2"/>
</dbReference>
<feature type="binding site" evidence="4">
    <location>
        <position position="47"/>
    </location>
    <ligand>
        <name>molybdate</name>
        <dbReference type="ChEBI" id="CHEBI:36264"/>
    </ligand>
</feature>
<protein>
    <submittedName>
        <fullName evidence="5">Molybdate ABC transporter substrate-binding protein</fullName>
    </submittedName>
</protein>
<dbReference type="GO" id="GO:0046872">
    <property type="term" value="F:metal ion binding"/>
    <property type="evidence" value="ECO:0007669"/>
    <property type="project" value="UniProtKB-KW"/>
</dbReference>
<dbReference type="PIRSF" id="PIRSF004846">
    <property type="entry name" value="ModA"/>
    <property type="match status" value="1"/>
</dbReference>
<keyword evidence="3" id="KW-0732">Signal</keyword>
<evidence type="ECO:0000313" key="5">
    <source>
        <dbReference type="EMBL" id="MBK6971692.1"/>
    </source>
</evidence>
<dbReference type="NCBIfam" id="TIGR01256">
    <property type="entry name" value="modA"/>
    <property type="match status" value="1"/>
</dbReference>
<dbReference type="EMBL" id="JADJEV010000001">
    <property type="protein sequence ID" value="MBK6971692.1"/>
    <property type="molecule type" value="Genomic_DNA"/>
</dbReference>
<organism evidence="5 6">
    <name type="scientific">Candidatus Methylophosphatis roskildensis</name>
    <dbReference type="NCBI Taxonomy" id="2899263"/>
    <lineage>
        <taxon>Bacteria</taxon>
        <taxon>Pseudomonadati</taxon>
        <taxon>Pseudomonadota</taxon>
        <taxon>Betaproteobacteria</taxon>
        <taxon>Nitrosomonadales</taxon>
        <taxon>Sterolibacteriaceae</taxon>
        <taxon>Candidatus Methylophosphatis</taxon>
    </lineage>
</organism>
<reference evidence="5" key="1">
    <citation type="submission" date="2020-10" db="EMBL/GenBank/DDBJ databases">
        <title>Connecting structure to function with the recovery of over 1000 high-quality activated sludge metagenome-assembled genomes encoding full-length rRNA genes using long-read sequencing.</title>
        <authorList>
            <person name="Singleton C.M."/>
            <person name="Petriglieri F."/>
            <person name="Kristensen J.M."/>
            <person name="Kirkegaard R.H."/>
            <person name="Michaelsen T.Y."/>
            <person name="Andersen M.H."/>
            <person name="Karst S.M."/>
            <person name="Dueholm M.S."/>
            <person name="Nielsen P.H."/>
            <person name="Albertsen M."/>
        </authorList>
    </citation>
    <scope>NUCLEOTIDE SEQUENCE</scope>
    <source>
        <strain evidence="5">Bjer_18-Q3-R1-45_BAT3C.347</strain>
    </source>
</reference>
<comment type="similarity">
    <text evidence="1">Belongs to the bacterial solute-binding protein ModA family.</text>
</comment>
<name>A0A9D7HJ92_9PROT</name>